<keyword evidence="3" id="KW-1185">Reference proteome</keyword>
<gene>
    <name evidence="2" type="ORF">GEV33_010722</name>
</gene>
<accession>A0A8J6HC38</accession>
<evidence type="ECO:0000256" key="1">
    <source>
        <dbReference type="SAM" id="MobiDB-lite"/>
    </source>
</evidence>
<evidence type="ECO:0000313" key="3">
    <source>
        <dbReference type="Proteomes" id="UP000719412"/>
    </source>
</evidence>
<comment type="caution">
    <text evidence="2">The sequence shown here is derived from an EMBL/GenBank/DDBJ whole genome shotgun (WGS) entry which is preliminary data.</text>
</comment>
<evidence type="ECO:0000313" key="2">
    <source>
        <dbReference type="EMBL" id="KAH0812069.1"/>
    </source>
</evidence>
<protein>
    <submittedName>
        <fullName evidence="2">Uncharacterized protein</fullName>
    </submittedName>
</protein>
<organism evidence="2 3">
    <name type="scientific">Tenebrio molitor</name>
    <name type="common">Yellow mealworm beetle</name>
    <dbReference type="NCBI Taxonomy" id="7067"/>
    <lineage>
        <taxon>Eukaryota</taxon>
        <taxon>Metazoa</taxon>
        <taxon>Ecdysozoa</taxon>
        <taxon>Arthropoda</taxon>
        <taxon>Hexapoda</taxon>
        <taxon>Insecta</taxon>
        <taxon>Pterygota</taxon>
        <taxon>Neoptera</taxon>
        <taxon>Endopterygota</taxon>
        <taxon>Coleoptera</taxon>
        <taxon>Polyphaga</taxon>
        <taxon>Cucujiformia</taxon>
        <taxon>Tenebrionidae</taxon>
        <taxon>Tenebrio</taxon>
    </lineage>
</organism>
<dbReference type="Proteomes" id="UP000719412">
    <property type="component" value="Unassembled WGS sequence"/>
</dbReference>
<dbReference type="AlphaFoldDB" id="A0A8J6HC38"/>
<feature type="compositionally biased region" description="Basic and acidic residues" evidence="1">
    <location>
        <begin position="1"/>
        <end position="14"/>
    </location>
</feature>
<reference evidence="2" key="1">
    <citation type="journal article" date="2020" name="J Insects Food Feed">
        <title>The yellow mealworm (Tenebrio molitor) genome: a resource for the emerging insects as food and feed industry.</title>
        <authorList>
            <person name="Eriksson T."/>
            <person name="Andere A."/>
            <person name="Kelstrup H."/>
            <person name="Emery V."/>
            <person name="Picard C."/>
        </authorList>
    </citation>
    <scope>NUCLEOTIDE SEQUENCE</scope>
    <source>
        <strain evidence="2">Stoneville</strain>
        <tissue evidence="2">Whole head</tissue>
    </source>
</reference>
<proteinExistence type="predicted"/>
<sequence length="193" mass="22055">MQENMSEKGDELLRLQRSRWHQQQQQQHSGQKRQKNQYLLGGHRRRRERAMGLYQGRTGRRIKDDVEGQRPRDMINGKMPMPTSRSFPALSPGVGLPGLFFIIEPRINMVIWSDSGRRVESGHSPGFEARHSRARHSAPINHGLPHCSPVNHAGLSGAGREAQREMKPIRLCQDGVSLLRELLAASLYTPRWK</sequence>
<feature type="region of interest" description="Disordered" evidence="1">
    <location>
        <begin position="1"/>
        <end position="52"/>
    </location>
</feature>
<dbReference type="EMBL" id="JABDTM020026322">
    <property type="protein sequence ID" value="KAH0812069.1"/>
    <property type="molecule type" value="Genomic_DNA"/>
</dbReference>
<name>A0A8J6HC38_TENMO</name>
<reference evidence="2" key="2">
    <citation type="submission" date="2021-08" db="EMBL/GenBank/DDBJ databases">
        <authorList>
            <person name="Eriksson T."/>
        </authorList>
    </citation>
    <scope>NUCLEOTIDE SEQUENCE</scope>
    <source>
        <strain evidence="2">Stoneville</strain>
        <tissue evidence="2">Whole head</tissue>
    </source>
</reference>